<dbReference type="Proteomes" id="UP000298664">
    <property type="component" value="Chromosome Linear"/>
</dbReference>
<proteinExistence type="predicted"/>
<dbReference type="AlphaFoldDB" id="A0AAF0HE21"/>
<gene>
    <name evidence="1" type="ORF">CFBP5477_015430</name>
</gene>
<sequence length="62" mass="6953">MKNDPSARFEIRANNEDAFWSVYETDSGDVVRVSDEKLDALKMDEAQDVVSLLNTGFVVDQA</sequence>
<dbReference type="EMBL" id="CP124734">
    <property type="protein sequence ID" value="WHA42666.1"/>
    <property type="molecule type" value="Genomic_DNA"/>
</dbReference>
<evidence type="ECO:0000313" key="2">
    <source>
        <dbReference type="Proteomes" id="UP000298664"/>
    </source>
</evidence>
<organism evidence="1 2">
    <name type="scientific">Agrobacterium larrymoorei</name>
    <dbReference type="NCBI Taxonomy" id="160699"/>
    <lineage>
        <taxon>Bacteria</taxon>
        <taxon>Pseudomonadati</taxon>
        <taxon>Pseudomonadota</taxon>
        <taxon>Alphaproteobacteria</taxon>
        <taxon>Hyphomicrobiales</taxon>
        <taxon>Rhizobiaceae</taxon>
        <taxon>Rhizobium/Agrobacterium group</taxon>
        <taxon>Agrobacterium</taxon>
    </lineage>
</organism>
<accession>A0AAF0HE21</accession>
<name>A0AAF0HE21_9HYPH</name>
<protein>
    <submittedName>
        <fullName evidence="1">Uncharacterized protein</fullName>
    </submittedName>
</protein>
<evidence type="ECO:0000313" key="1">
    <source>
        <dbReference type="EMBL" id="WHA42666.1"/>
    </source>
</evidence>
<dbReference type="RefSeq" id="WP_137394741.1">
    <property type="nucleotide sequence ID" value="NZ_CP124734.1"/>
</dbReference>
<reference evidence="1" key="1">
    <citation type="submission" date="2023-05" db="EMBL/GenBank/DDBJ databases">
        <title>Complete genome sequence of Agrobacterium larrymoorei CFBP5477.</title>
        <authorList>
            <person name="Yen H.-C."/>
            <person name="Chou L."/>
            <person name="Lin Y.-C."/>
            <person name="Lai E.-M."/>
            <person name="Kuo C.-H."/>
        </authorList>
    </citation>
    <scope>NUCLEOTIDE SEQUENCE</scope>
    <source>
        <strain evidence="1">CFBP5477</strain>
    </source>
</reference>